<name>A0A9J6RLJ7_9GAMM</name>
<reference evidence="2 3" key="1">
    <citation type="submission" date="2022-12" db="EMBL/GenBank/DDBJ databases">
        <title>Dasania phycosphaerae sp. nov., isolated from particulate material of the south coast of Korea.</title>
        <authorList>
            <person name="Jiang Y."/>
        </authorList>
    </citation>
    <scope>NUCLEOTIDE SEQUENCE [LARGE SCALE GENOMIC DNA]</scope>
    <source>
        <strain evidence="2 3">GY-19</strain>
    </source>
</reference>
<keyword evidence="1" id="KW-0812">Transmembrane</keyword>
<keyword evidence="3" id="KW-1185">Reference proteome</keyword>
<dbReference type="Proteomes" id="UP001069090">
    <property type="component" value="Unassembled WGS sequence"/>
</dbReference>
<dbReference type="RefSeq" id="WP_258331231.1">
    <property type="nucleotide sequence ID" value="NZ_JAPTGG010000005.1"/>
</dbReference>
<evidence type="ECO:0000256" key="1">
    <source>
        <dbReference type="SAM" id="Phobius"/>
    </source>
</evidence>
<evidence type="ECO:0000313" key="3">
    <source>
        <dbReference type="Proteomes" id="UP001069090"/>
    </source>
</evidence>
<sequence length="188" mass="19706">MNLKTILSAALDVAATVNPGVGAAVGLVNKFLPDDKKLGNQATGRDVIAAVDTLPAEVQASIYEKEIDFKISEVNAWSSVQQANAEADAKGSTLRPRIALMMAWAVVVSIIPISLSVAWAVAMSDNPLKSAGDNWELVTALIATPTILLRGYFGLRTDEKKARYAASIGQPLGSVAPAGILKGFMGGR</sequence>
<keyword evidence="1" id="KW-0472">Membrane</keyword>
<feature type="transmembrane region" description="Helical" evidence="1">
    <location>
        <begin position="98"/>
        <end position="122"/>
    </location>
</feature>
<evidence type="ECO:0000313" key="2">
    <source>
        <dbReference type="EMBL" id="MCZ0865080.1"/>
    </source>
</evidence>
<dbReference type="EMBL" id="JAPTGG010000005">
    <property type="protein sequence ID" value="MCZ0865080.1"/>
    <property type="molecule type" value="Genomic_DNA"/>
</dbReference>
<keyword evidence="1" id="KW-1133">Transmembrane helix</keyword>
<organism evidence="2 3">
    <name type="scientific">Dasania phycosphaerae</name>
    <dbReference type="NCBI Taxonomy" id="2950436"/>
    <lineage>
        <taxon>Bacteria</taxon>
        <taxon>Pseudomonadati</taxon>
        <taxon>Pseudomonadota</taxon>
        <taxon>Gammaproteobacteria</taxon>
        <taxon>Cellvibrionales</taxon>
        <taxon>Spongiibacteraceae</taxon>
        <taxon>Dasania</taxon>
    </lineage>
</organism>
<dbReference type="AlphaFoldDB" id="A0A9J6RLJ7"/>
<accession>A0A9J6RLJ7</accession>
<feature type="transmembrane region" description="Helical" evidence="1">
    <location>
        <begin position="134"/>
        <end position="153"/>
    </location>
</feature>
<protein>
    <recommendedName>
        <fullName evidence="4">Holin of 3TMs, for gene-transfer release</fullName>
    </recommendedName>
</protein>
<comment type="caution">
    <text evidence="2">The sequence shown here is derived from an EMBL/GenBank/DDBJ whole genome shotgun (WGS) entry which is preliminary data.</text>
</comment>
<gene>
    <name evidence="2" type="ORF">O0V09_07710</name>
</gene>
<evidence type="ECO:0008006" key="4">
    <source>
        <dbReference type="Google" id="ProtNLM"/>
    </source>
</evidence>
<proteinExistence type="predicted"/>